<dbReference type="OrthoDB" id="8062037at2759"/>
<keyword evidence="5 8" id="KW-0863">Zinc-finger</keyword>
<dbReference type="InterPro" id="IPR013083">
    <property type="entry name" value="Znf_RING/FYVE/PHD"/>
</dbReference>
<protein>
    <recommendedName>
        <fullName evidence="2">RING-type E3 ubiquitin transferase</fullName>
        <ecNumber evidence="2">2.3.2.27</ecNumber>
    </recommendedName>
</protein>
<dbReference type="GO" id="GO:0061630">
    <property type="term" value="F:ubiquitin protein ligase activity"/>
    <property type="evidence" value="ECO:0007669"/>
    <property type="project" value="UniProtKB-EC"/>
</dbReference>
<dbReference type="GO" id="GO:0008270">
    <property type="term" value="F:zinc ion binding"/>
    <property type="evidence" value="ECO:0007669"/>
    <property type="project" value="UniProtKB-KW"/>
</dbReference>
<evidence type="ECO:0000256" key="8">
    <source>
        <dbReference type="PROSITE-ProRule" id="PRU00175"/>
    </source>
</evidence>
<evidence type="ECO:0000256" key="9">
    <source>
        <dbReference type="SAM" id="MobiDB-lite"/>
    </source>
</evidence>
<evidence type="ECO:0000256" key="7">
    <source>
        <dbReference type="ARBA" id="ARBA00022833"/>
    </source>
</evidence>
<gene>
    <name evidence="11" type="ORF">Acr_00g0012890</name>
</gene>
<proteinExistence type="predicted"/>
<dbReference type="AlphaFoldDB" id="A0A7J0D9V1"/>
<evidence type="ECO:0000256" key="6">
    <source>
        <dbReference type="ARBA" id="ARBA00022786"/>
    </source>
</evidence>
<evidence type="ECO:0000259" key="10">
    <source>
        <dbReference type="PROSITE" id="PS50089"/>
    </source>
</evidence>
<sequence length="405" mass="45888">MERNKLAYPPRNNQRTSETLNPSQQNHLQSARPAIGGRNSQFRHQNTSERTHNFHHTPHDHQQPVVPPYGPWYLIRVPNQWFGSSMAVPNQSSSVGFHFLQAAQYSMEEQTFIMDAVENNLNSTYNQTASSSHGNNNVYGGSLDARRDMGRVQYPEIENYVNFYYGVLPYYTDGYQLHPHPPPSAMQAMRGNNFNSRPQVPSSSSNGPQMNPQPRQHNTLPYSSSSMDDWNPSIPLGQMTTAEDPLPSIGSPPIGSIFHRLDMLREHTTNLMLRDNFAFTSYEDYLAFSTTSDHAVEYANLIGLLTDHFDFDPYGWLANLEEPMGHANVGLSNEEVHMHLQIRTHTSPADQLNSEPDICVICQGEYKNDEKIGTLPCGHEYHVDCIKKWLQQKTVCPLCKAPARA</sequence>
<dbReference type="Pfam" id="PF13639">
    <property type="entry name" value="zf-RING_2"/>
    <property type="match status" value="1"/>
</dbReference>
<keyword evidence="7" id="KW-0862">Zinc</keyword>
<dbReference type="PANTHER" id="PTHR22937:SF163">
    <property type="entry name" value="RING-TYPE E3 UBIQUITIN TRANSFERASE"/>
    <property type="match status" value="1"/>
</dbReference>
<evidence type="ECO:0000256" key="2">
    <source>
        <dbReference type="ARBA" id="ARBA00012483"/>
    </source>
</evidence>
<dbReference type="PANTHER" id="PTHR22937">
    <property type="entry name" value="E3 UBIQUITIN-PROTEIN LIGASE RNF165"/>
    <property type="match status" value="1"/>
</dbReference>
<evidence type="ECO:0000256" key="4">
    <source>
        <dbReference type="ARBA" id="ARBA00022723"/>
    </source>
</evidence>
<feature type="domain" description="RING-type" evidence="10">
    <location>
        <begin position="359"/>
        <end position="400"/>
    </location>
</feature>
<comment type="catalytic activity">
    <reaction evidence="1">
        <text>S-ubiquitinyl-[E2 ubiquitin-conjugating enzyme]-L-cysteine + [acceptor protein]-L-lysine = [E2 ubiquitin-conjugating enzyme]-L-cysteine + N(6)-ubiquitinyl-[acceptor protein]-L-lysine.</text>
        <dbReference type="EC" id="2.3.2.27"/>
    </reaction>
</comment>
<organism evidence="11 12">
    <name type="scientific">Actinidia rufa</name>
    <dbReference type="NCBI Taxonomy" id="165716"/>
    <lineage>
        <taxon>Eukaryota</taxon>
        <taxon>Viridiplantae</taxon>
        <taxon>Streptophyta</taxon>
        <taxon>Embryophyta</taxon>
        <taxon>Tracheophyta</taxon>
        <taxon>Spermatophyta</taxon>
        <taxon>Magnoliopsida</taxon>
        <taxon>eudicotyledons</taxon>
        <taxon>Gunneridae</taxon>
        <taxon>Pentapetalae</taxon>
        <taxon>asterids</taxon>
        <taxon>Ericales</taxon>
        <taxon>Actinidiaceae</taxon>
        <taxon>Actinidia</taxon>
    </lineage>
</organism>
<keyword evidence="12" id="KW-1185">Reference proteome</keyword>
<dbReference type="SMART" id="SM00184">
    <property type="entry name" value="RING"/>
    <property type="match status" value="1"/>
</dbReference>
<feature type="compositionally biased region" description="Polar residues" evidence="9">
    <location>
        <begin position="190"/>
        <end position="227"/>
    </location>
</feature>
<comment type="caution">
    <text evidence="11">The sequence shown here is derived from an EMBL/GenBank/DDBJ whole genome shotgun (WGS) entry which is preliminary data.</text>
</comment>
<accession>A0A7J0D9V1</accession>
<dbReference type="Proteomes" id="UP000585474">
    <property type="component" value="Unassembled WGS sequence"/>
</dbReference>
<evidence type="ECO:0000256" key="1">
    <source>
        <dbReference type="ARBA" id="ARBA00000900"/>
    </source>
</evidence>
<evidence type="ECO:0000256" key="3">
    <source>
        <dbReference type="ARBA" id="ARBA00022679"/>
    </source>
</evidence>
<feature type="region of interest" description="Disordered" evidence="9">
    <location>
        <begin position="181"/>
        <end position="227"/>
    </location>
</feature>
<keyword evidence="3" id="KW-0808">Transferase</keyword>
<dbReference type="InterPro" id="IPR001841">
    <property type="entry name" value="Znf_RING"/>
</dbReference>
<dbReference type="PROSITE" id="PS50089">
    <property type="entry name" value="ZF_RING_2"/>
    <property type="match status" value="1"/>
</dbReference>
<evidence type="ECO:0000313" key="11">
    <source>
        <dbReference type="EMBL" id="GFS30600.1"/>
    </source>
</evidence>
<dbReference type="EMBL" id="BJWL01000125">
    <property type="protein sequence ID" value="GFS30600.1"/>
    <property type="molecule type" value="Genomic_DNA"/>
</dbReference>
<dbReference type="Gene3D" id="3.30.40.10">
    <property type="entry name" value="Zinc/RING finger domain, C3HC4 (zinc finger)"/>
    <property type="match status" value="1"/>
</dbReference>
<name>A0A7J0D9V1_9ERIC</name>
<feature type="compositionally biased region" description="Polar residues" evidence="9">
    <location>
        <begin position="11"/>
        <end position="29"/>
    </location>
</feature>
<dbReference type="CDD" id="cd16469">
    <property type="entry name" value="RING-H2_RNF24-like"/>
    <property type="match status" value="1"/>
</dbReference>
<dbReference type="InterPro" id="IPR045191">
    <property type="entry name" value="MBR1/2-like"/>
</dbReference>
<keyword evidence="6" id="KW-0833">Ubl conjugation pathway</keyword>
<keyword evidence="4" id="KW-0479">Metal-binding</keyword>
<evidence type="ECO:0000313" key="12">
    <source>
        <dbReference type="Proteomes" id="UP000585474"/>
    </source>
</evidence>
<feature type="region of interest" description="Disordered" evidence="9">
    <location>
        <begin position="1"/>
        <end position="41"/>
    </location>
</feature>
<evidence type="ECO:0000256" key="5">
    <source>
        <dbReference type="ARBA" id="ARBA00022771"/>
    </source>
</evidence>
<dbReference type="EC" id="2.3.2.27" evidence="2"/>
<dbReference type="SUPFAM" id="SSF57850">
    <property type="entry name" value="RING/U-box"/>
    <property type="match status" value="1"/>
</dbReference>
<reference evidence="12" key="1">
    <citation type="submission" date="2019-07" db="EMBL/GenBank/DDBJ databases">
        <title>De Novo Assembly of kiwifruit Actinidia rufa.</title>
        <authorList>
            <person name="Sugita-Konishi S."/>
            <person name="Sato K."/>
            <person name="Mori E."/>
            <person name="Abe Y."/>
            <person name="Kisaki G."/>
            <person name="Hamano K."/>
            <person name="Suezawa K."/>
            <person name="Otani M."/>
            <person name="Fukuda T."/>
            <person name="Manabe T."/>
            <person name="Gomi K."/>
            <person name="Tabuchi M."/>
            <person name="Akimitsu K."/>
            <person name="Kataoka I."/>
        </authorList>
    </citation>
    <scope>NUCLEOTIDE SEQUENCE [LARGE SCALE GENOMIC DNA]</scope>
    <source>
        <strain evidence="12">cv. Fuchu</strain>
    </source>
</reference>